<comment type="caution">
    <text evidence="1">The sequence shown here is derived from an EMBL/GenBank/DDBJ whole genome shotgun (WGS) entry which is preliminary data.</text>
</comment>
<sequence length="37" mass="4375">MGSLLALGRLKNYIYYSYLSNYVYMTNINQKGLNTFF</sequence>
<organism evidence="1">
    <name type="scientific">bioreactor metagenome</name>
    <dbReference type="NCBI Taxonomy" id="1076179"/>
    <lineage>
        <taxon>unclassified sequences</taxon>
        <taxon>metagenomes</taxon>
        <taxon>ecological metagenomes</taxon>
    </lineage>
</organism>
<dbReference type="EMBL" id="VSSQ01143256">
    <property type="protein sequence ID" value="MPN63596.1"/>
    <property type="molecule type" value="Genomic_DNA"/>
</dbReference>
<proteinExistence type="predicted"/>
<protein>
    <submittedName>
        <fullName evidence="1">Uncharacterized protein</fullName>
    </submittedName>
</protein>
<dbReference type="AlphaFoldDB" id="A0A645JJI9"/>
<evidence type="ECO:0000313" key="1">
    <source>
        <dbReference type="EMBL" id="MPN63596.1"/>
    </source>
</evidence>
<name>A0A645JJI9_9ZZZZ</name>
<accession>A0A645JJI9</accession>
<gene>
    <name evidence="1" type="ORF">SDC9_211360</name>
</gene>
<reference evidence="1" key="1">
    <citation type="submission" date="2019-08" db="EMBL/GenBank/DDBJ databases">
        <authorList>
            <person name="Kucharzyk K."/>
            <person name="Murdoch R.W."/>
            <person name="Higgins S."/>
            <person name="Loffler F."/>
        </authorList>
    </citation>
    <scope>NUCLEOTIDE SEQUENCE</scope>
</reference>